<gene>
    <name evidence="2" type="ORF">BKA14_007672</name>
</gene>
<organism evidence="2 3">
    <name type="scientific">Paractinoplanes abujensis</name>
    <dbReference type="NCBI Taxonomy" id="882441"/>
    <lineage>
        <taxon>Bacteria</taxon>
        <taxon>Bacillati</taxon>
        <taxon>Actinomycetota</taxon>
        <taxon>Actinomycetes</taxon>
        <taxon>Micromonosporales</taxon>
        <taxon>Micromonosporaceae</taxon>
        <taxon>Paractinoplanes</taxon>
    </lineage>
</organism>
<reference evidence="2 3" key="1">
    <citation type="submission" date="2020-08" db="EMBL/GenBank/DDBJ databases">
        <title>Sequencing the genomes of 1000 actinobacteria strains.</title>
        <authorList>
            <person name="Klenk H.-P."/>
        </authorList>
    </citation>
    <scope>NUCLEOTIDE SEQUENCE [LARGE SCALE GENOMIC DNA]</scope>
    <source>
        <strain evidence="2 3">DSM 45518</strain>
    </source>
</reference>
<keyword evidence="1" id="KW-1133">Transmembrane helix</keyword>
<keyword evidence="3" id="KW-1185">Reference proteome</keyword>
<keyword evidence="1" id="KW-0812">Transmembrane</keyword>
<dbReference type="RefSeq" id="WP_184955631.1">
    <property type="nucleotide sequence ID" value="NZ_BOMC01000034.1"/>
</dbReference>
<evidence type="ECO:0000256" key="1">
    <source>
        <dbReference type="SAM" id="Phobius"/>
    </source>
</evidence>
<evidence type="ECO:0000313" key="2">
    <source>
        <dbReference type="EMBL" id="MBB4697524.1"/>
    </source>
</evidence>
<sequence length="70" mass="7726">MSVVSVVTAAAVIVVGYRLGHRPSAWRATRRRTRAARHTRPHAWLPTAQFMTVFLMLLAAMFAAAYDAGN</sequence>
<accession>A0A7W7G6E9</accession>
<evidence type="ECO:0000313" key="3">
    <source>
        <dbReference type="Proteomes" id="UP000542742"/>
    </source>
</evidence>
<keyword evidence="1" id="KW-0472">Membrane</keyword>
<dbReference type="AlphaFoldDB" id="A0A7W7G6E9"/>
<dbReference type="EMBL" id="JACHMF010000001">
    <property type="protein sequence ID" value="MBB4697524.1"/>
    <property type="molecule type" value="Genomic_DNA"/>
</dbReference>
<dbReference type="Proteomes" id="UP000542742">
    <property type="component" value="Unassembled WGS sequence"/>
</dbReference>
<protein>
    <submittedName>
        <fullName evidence="2">Uncharacterized protein</fullName>
    </submittedName>
</protein>
<name>A0A7W7G6E9_9ACTN</name>
<feature type="transmembrane region" description="Helical" evidence="1">
    <location>
        <begin position="44"/>
        <end position="66"/>
    </location>
</feature>
<proteinExistence type="predicted"/>
<comment type="caution">
    <text evidence="2">The sequence shown here is derived from an EMBL/GenBank/DDBJ whole genome shotgun (WGS) entry which is preliminary data.</text>
</comment>